<sequence>MLIIVIISMLCGYPLNSRALLSFFSLSLLMLCQSVGSHVESYCCVFSPLFSAGRKQTAPCSTVCIRIMYNNEVHQVMCVFPFGVMFYLCFYTCILLLPCWCARADM</sequence>
<feature type="chain" id="PRO_5001516463" evidence="2">
    <location>
        <begin position="35"/>
        <end position="106"/>
    </location>
</feature>
<name>A0A023FDS0_AMBCJ</name>
<evidence type="ECO:0000313" key="3">
    <source>
        <dbReference type="EMBL" id="JAC18929.1"/>
    </source>
</evidence>
<reference evidence="3" key="1">
    <citation type="submission" date="2014-03" db="EMBL/GenBank/DDBJ databases">
        <title>The sialotranscriptome of Amblyomma triste, Amblyomma parvum and Amblyomma cajennense ticks, uncovered by 454-based RNA-seq.</title>
        <authorList>
            <person name="Garcia G.R."/>
            <person name="Gardinassi L.G."/>
            <person name="Ribeiro J.M."/>
            <person name="Anatriello E."/>
            <person name="Ferreira B.R."/>
            <person name="Moreira H.N."/>
            <person name="Mafra C."/>
            <person name="Olegario M.M."/>
            <person name="Szabo P.J."/>
            <person name="Miranda-Santos I.K."/>
            <person name="Maruyama S.R."/>
        </authorList>
    </citation>
    <scope>NUCLEOTIDE SEQUENCE</scope>
    <source>
        <strain evidence="3">Uberlandia</strain>
        <tissue evidence="3">Salivary glands</tissue>
    </source>
</reference>
<proteinExistence type="evidence at transcript level"/>
<accession>A0A023FDS0</accession>
<dbReference type="EMBL" id="GBBK01005553">
    <property type="protein sequence ID" value="JAC18929.1"/>
    <property type="molecule type" value="mRNA"/>
</dbReference>
<evidence type="ECO:0000256" key="2">
    <source>
        <dbReference type="SAM" id="SignalP"/>
    </source>
</evidence>
<feature type="signal peptide" evidence="2">
    <location>
        <begin position="1"/>
        <end position="34"/>
    </location>
</feature>
<feature type="transmembrane region" description="Helical" evidence="1">
    <location>
        <begin position="79"/>
        <end position="102"/>
    </location>
</feature>
<keyword evidence="1" id="KW-0472">Membrane</keyword>
<evidence type="ECO:0000256" key="1">
    <source>
        <dbReference type="SAM" id="Phobius"/>
    </source>
</evidence>
<keyword evidence="1" id="KW-0812">Transmembrane</keyword>
<organism evidence="3">
    <name type="scientific">Amblyomma cajennense</name>
    <name type="common">Cayenne tick</name>
    <name type="synonym">Acarus cajennensis</name>
    <dbReference type="NCBI Taxonomy" id="34607"/>
    <lineage>
        <taxon>Eukaryota</taxon>
        <taxon>Metazoa</taxon>
        <taxon>Ecdysozoa</taxon>
        <taxon>Arthropoda</taxon>
        <taxon>Chelicerata</taxon>
        <taxon>Arachnida</taxon>
        <taxon>Acari</taxon>
        <taxon>Parasitiformes</taxon>
        <taxon>Ixodida</taxon>
        <taxon>Ixodoidea</taxon>
        <taxon>Ixodidae</taxon>
        <taxon>Amblyomminae</taxon>
        <taxon>Amblyomma</taxon>
    </lineage>
</organism>
<dbReference type="AlphaFoldDB" id="A0A023FDS0"/>
<protein>
    <submittedName>
        <fullName evidence="3">Putative secreted protein</fullName>
    </submittedName>
</protein>
<keyword evidence="2" id="KW-0732">Signal</keyword>
<keyword evidence="1" id="KW-1133">Transmembrane helix</keyword>